<dbReference type="Proteomes" id="UP001362311">
    <property type="component" value="Unassembled WGS sequence"/>
</dbReference>
<protein>
    <submittedName>
        <fullName evidence="1">Gluconate 2-dehydrogenase subunit 3 family protein</fullName>
    </submittedName>
</protein>
<gene>
    <name evidence="1" type="ORF">WIX40_21145</name>
</gene>
<accession>A0ABD5K2T0</accession>
<dbReference type="EMBL" id="JBBHKQ010000002">
    <property type="protein sequence ID" value="MEJ5902598.1"/>
    <property type="molecule type" value="Genomic_DNA"/>
</dbReference>
<sequence length="185" mass="20487">MESVSRKDERLVNFALSADEEARMIAALVDELIPGDAIWPSASAAGVHGIIALRLFSSWDTAALEKFADLIGWLNGSLSSDEPMQRTEAVAAFEVRDPDLFDKIYIATVLAYYETPFVVSVIQQSGRPYSIRPHLSGYPMEPFDFSKDIPTHNRGHYLATDAVVPVDISELALETQKTENWGVAR</sequence>
<comment type="caution">
    <text evidence="1">The sequence shown here is derived from an EMBL/GenBank/DDBJ whole genome shotgun (WGS) entry which is preliminary data.</text>
</comment>
<organism evidence="1 2">
    <name type="scientific">Ochrobactrum teleogrylli</name>
    <dbReference type="NCBI Taxonomy" id="2479765"/>
    <lineage>
        <taxon>Bacteria</taxon>
        <taxon>Pseudomonadati</taxon>
        <taxon>Pseudomonadota</taxon>
        <taxon>Alphaproteobacteria</taxon>
        <taxon>Hyphomicrobiales</taxon>
        <taxon>Brucellaceae</taxon>
        <taxon>Brucella/Ochrobactrum group</taxon>
        <taxon>Ochrobactrum</taxon>
    </lineage>
</organism>
<reference evidence="1 2" key="1">
    <citation type="submission" date="2024-03" db="EMBL/GenBank/DDBJ databases">
        <title>Reference genomes for the five species model microbial community.</title>
        <authorList>
            <person name="Padfield D."/>
        </authorList>
    </citation>
    <scope>NUCLEOTIDE SEQUENCE [LARGE SCALE GENOMIC DNA]</scope>
    <source>
        <strain evidence="1 2">AB1</strain>
    </source>
</reference>
<evidence type="ECO:0000313" key="1">
    <source>
        <dbReference type="EMBL" id="MEJ5902598.1"/>
    </source>
</evidence>
<proteinExistence type="predicted"/>
<evidence type="ECO:0000313" key="2">
    <source>
        <dbReference type="Proteomes" id="UP001362311"/>
    </source>
</evidence>
<dbReference type="AlphaFoldDB" id="A0ABD5K2T0"/>
<name>A0ABD5K2T0_9HYPH</name>